<gene>
    <name evidence="7" type="ORF">DS031_19965</name>
</gene>
<dbReference type="OrthoDB" id="9765517at2"/>
<keyword evidence="5" id="KW-0460">Magnesium</keyword>
<keyword evidence="2" id="KW-0479">Metal-binding</keyword>
<evidence type="ECO:0000256" key="2">
    <source>
        <dbReference type="ARBA" id="ARBA00022723"/>
    </source>
</evidence>
<dbReference type="Proteomes" id="UP000253314">
    <property type="component" value="Unassembled WGS sequence"/>
</dbReference>
<keyword evidence="1" id="KW-0436">Ligase</keyword>
<evidence type="ECO:0000256" key="1">
    <source>
        <dbReference type="ARBA" id="ARBA00022598"/>
    </source>
</evidence>
<organism evidence="7 8">
    <name type="scientific">Bacillus taeanensis</name>
    <dbReference type="NCBI Taxonomy" id="273032"/>
    <lineage>
        <taxon>Bacteria</taxon>
        <taxon>Bacillati</taxon>
        <taxon>Bacillota</taxon>
        <taxon>Bacilli</taxon>
        <taxon>Bacillales</taxon>
        <taxon>Bacillaceae</taxon>
        <taxon>Bacillus</taxon>
    </lineage>
</organism>
<keyword evidence="4" id="KW-0067">ATP-binding</keyword>
<keyword evidence="3" id="KW-0547">Nucleotide-binding</keyword>
<evidence type="ECO:0000259" key="6">
    <source>
        <dbReference type="Pfam" id="PF03738"/>
    </source>
</evidence>
<name>A0A366XRS1_9BACI</name>
<dbReference type="SUPFAM" id="SSF56059">
    <property type="entry name" value="Glutathione synthetase ATP-binding domain-like"/>
    <property type="match status" value="1"/>
</dbReference>
<dbReference type="SUPFAM" id="SSF52440">
    <property type="entry name" value="PreATP-grasp domain"/>
    <property type="match status" value="1"/>
</dbReference>
<evidence type="ECO:0000313" key="7">
    <source>
        <dbReference type="EMBL" id="RBW67825.1"/>
    </source>
</evidence>
<dbReference type="EMBL" id="QOCW01000029">
    <property type="protein sequence ID" value="RBW67825.1"/>
    <property type="molecule type" value="Genomic_DNA"/>
</dbReference>
<dbReference type="GO" id="GO:0046872">
    <property type="term" value="F:metal ion binding"/>
    <property type="evidence" value="ECO:0007669"/>
    <property type="project" value="UniProtKB-KW"/>
</dbReference>
<evidence type="ECO:0000313" key="8">
    <source>
        <dbReference type="Proteomes" id="UP000253314"/>
    </source>
</evidence>
<dbReference type="GO" id="GO:0016874">
    <property type="term" value="F:ligase activity"/>
    <property type="evidence" value="ECO:0007669"/>
    <property type="project" value="UniProtKB-KW"/>
</dbReference>
<evidence type="ECO:0000256" key="5">
    <source>
        <dbReference type="ARBA" id="ARBA00022842"/>
    </source>
</evidence>
<dbReference type="RefSeq" id="WP_113807962.1">
    <property type="nucleotide sequence ID" value="NZ_QOCW01000029.1"/>
</dbReference>
<dbReference type="Pfam" id="PF03738">
    <property type="entry name" value="GSP_synth"/>
    <property type="match status" value="1"/>
</dbReference>
<reference evidence="7 8" key="1">
    <citation type="submission" date="2018-07" db="EMBL/GenBank/DDBJ databases">
        <title>Lottiidibacillus patelloidae gen. nov., sp. nov., isolated from the intestinal tract of a marine limpet and the reclassification of B. taeanensis BH030017T, B. algicola KMM 3737T and B. hwajinpoensis SW-72T as genus Lottiidibacillus.</title>
        <authorList>
            <person name="Liu R."/>
            <person name="Huang Z."/>
        </authorList>
    </citation>
    <scope>NUCLEOTIDE SEQUENCE [LARGE SCALE GENOMIC DNA]</scope>
    <source>
        <strain evidence="7 8">BH030017</strain>
    </source>
</reference>
<comment type="caution">
    <text evidence="7">The sequence shown here is derived from an EMBL/GenBank/DDBJ whole genome shotgun (WGS) entry which is preliminary data.</text>
</comment>
<feature type="domain" description="Glutathionylspermidine synthase pre-ATP-grasp-like" evidence="6">
    <location>
        <begin position="21"/>
        <end position="412"/>
    </location>
</feature>
<proteinExistence type="predicted"/>
<dbReference type="AlphaFoldDB" id="A0A366XRS1"/>
<dbReference type="InterPro" id="IPR016185">
    <property type="entry name" value="PreATP-grasp_dom_sf"/>
</dbReference>
<dbReference type="GO" id="GO:0005524">
    <property type="term" value="F:ATP binding"/>
    <property type="evidence" value="ECO:0007669"/>
    <property type="project" value="UniProtKB-KW"/>
</dbReference>
<keyword evidence="8" id="KW-1185">Reference proteome</keyword>
<protein>
    <submittedName>
        <fullName evidence="7">Glutathionylspermidine synthase family protein</fullName>
    </submittedName>
</protein>
<sequence length="423" mass="48905">MDGNEISLHNEKRRKLYEKIANFWFDLDGEPYALYDLHYFTEKEVKDIHLATKRAGTVYFKTAQLLREVDDETLLQLGIPKEALFFVREKTMRIESVISRLDFVKTEDGLKVLEANTDTPTFIMECNRVNSAAAAHFHAINPNEGMEERLGRAVRNVVFEAYHRLEKKEFPSIVFTAHRTHTEDWHTITYLQEISGLPAKCLGLDQLRIVSGDGLYDEEGNRIDVLYRQTYPIEYLIYDRDEATGEQVGLELMKLVSERKLGIVNPPSAFLLQTKAVQAVIWGLYEERHPFFTEEEHHWIETYFLPTYLEEDVFLENKQPYVKKPCFGREGGSITLYNEEGKFLEKNQPTLYDEFLAVYQQCVELPKKIVSMPTGEKEVHLLIGSFLINGEPGAIGVRAGNKITGNESCFLPIGLKKDYERER</sequence>
<evidence type="ECO:0000256" key="3">
    <source>
        <dbReference type="ARBA" id="ARBA00022741"/>
    </source>
</evidence>
<dbReference type="Gene3D" id="3.30.1490.330">
    <property type="match status" value="1"/>
</dbReference>
<dbReference type="InterPro" id="IPR005494">
    <property type="entry name" value="GSPS_pre-ATP-grasp-like_dom"/>
</dbReference>
<accession>A0A366XRS1</accession>
<evidence type="ECO:0000256" key="4">
    <source>
        <dbReference type="ARBA" id="ARBA00022840"/>
    </source>
</evidence>